<evidence type="ECO:0000256" key="1">
    <source>
        <dbReference type="ARBA" id="ARBA00006739"/>
    </source>
</evidence>
<dbReference type="STRING" id="483216.BACEGG_02120"/>
<evidence type="ECO:0000313" key="6">
    <source>
        <dbReference type="EMBL" id="RYT73801.1"/>
    </source>
</evidence>
<evidence type="ECO:0000313" key="10">
    <source>
        <dbReference type="Proteomes" id="UP000335496"/>
    </source>
</evidence>
<dbReference type="EMBL" id="UFSX01000001">
    <property type="protein sequence ID" value="SUV29710.1"/>
    <property type="molecule type" value="Genomic_DNA"/>
</dbReference>
<dbReference type="AlphaFoldDB" id="A0A380YP32"/>
<dbReference type="Gene3D" id="3.90.550.10">
    <property type="entry name" value="Spore Coat Polysaccharide Biosynthesis Protein SpsA, Chain A"/>
    <property type="match status" value="1"/>
</dbReference>
<keyword evidence="10" id="KW-1185">Reference proteome</keyword>
<sequence length="340" mass="39718">MMEKLYIIILNWNGYNYTKDCLISLKNEVGIDYTIILVDNHSEQNEYELLKSYCQSHYLMCVCYDEQQARNGGEVDTERKLLSIDSQDKIVLIRNSDNLGFAAGNNVALDYVEKLGYKYVLLLNNDTEIAENAISKLFSFALEHSQFTAFVPQIRLFDPSNRIWNCGGKITWYGARFYYYSNEHIQNVPQTGYKEIDYATGCALLFDMNRTGKLTERFFFGEEDFEFSLRLKKKSLKKVCLYSSVIYHKVSLSQNKISNNNIGKACYHYAIRLADLKEYQNKLLWIVSVCIYSVFSVFTLKCNYGASLMQCFTIQREIFRLLKKNDFSKYIFLQTLKLCK</sequence>
<evidence type="ECO:0000259" key="4">
    <source>
        <dbReference type="Pfam" id="PF00535"/>
    </source>
</evidence>
<proteinExistence type="inferred from homology"/>
<dbReference type="GO" id="GO:0016757">
    <property type="term" value="F:glycosyltransferase activity"/>
    <property type="evidence" value="ECO:0007669"/>
    <property type="project" value="UniProtKB-KW"/>
</dbReference>
<dbReference type="EMBL" id="RCXL01000012">
    <property type="protein sequence ID" value="RYT73801.1"/>
    <property type="molecule type" value="Genomic_DNA"/>
</dbReference>
<name>A0A380YP32_9BACE</name>
<gene>
    <name evidence="6" type="ORF">EAJ03_09260</name>
    <name evidence="5" type="ORF">F2Z23_09820</name>
    <name evidence="7" type="ORF">NCTC11155_01700</name>
</gene>
<keyword evidence="3 7" id="KW-0808">Transferase</keyword>
<dbReference type="SUPFAM" id="SSF53448">
    <property type="entry name" value="Nucleotide-diphospho-sugar transferases"/>
    <property type="match status" value="1"/>
</dbReference>
<dbReference type="PANTHER" id="PTHR43179">
    <property type="entry name" value="RHAMNOSYLTRANSFERASE WBBL"/>
    <property type="match status" value="1"/>
</dbReference>
<dbReference type="PANTHER" id="PTHR43179:SF12">
    <property type="entry name" value="GALACTOFURANOSYLTRANSFERASE GLFT2"/>
    <property type="match status" value="1"/>
</dbReference>
<comment type="similarity">
    <text evidence="1">Belongs to the glycosyltransferase 2 family.</text>
</comment>
<dbReference type="RefSeq" id="WP_004290439.1">
    <property type="nucleotide sequence ID" value="NZ_CABKNQ010000018.1"/>
</dbReference>
<evidence type="ECO:0000313" key="9">
    <source>
        <dbReference type="Proteomes" id="UP000291917"/>
    </source>
</evidence>
<protein>
    <submittedName>
        <fullName evidence="7">Glycosyl transferase 2</fullName>
    </submittedName>
    <submittedName>
        <fullName evidence="5">Glycosyltransferase</fullName>
    </submittedName>
</protein>
<dbReference type="Proteomes" id="UP000254424">
    <property type="component" value="Unassembled WGS sequence"/>
</dbReference>
<evidence type="ECO:0000256" key="2">
    <source>
        <dbReference type="ARBA" id="ARBA00022676"/>
    </source>
</evidence>
<dbReference type="InterPro" id="IPR001173">
    <property type="entry name" value="Glyco_trans_2-like"/>
</dbReference>
<dbReference type="Proteomes" id="UP000291917">
    <property type="component" value="Unassembled WGS sequence"/>
</dbReference>
<evidence type="ECO:0000256" key="3">
    <source>
        <dbReference type="ARBA" id="ARBA00022679"/>
    </source>
</evidence>
<dbReference type="Proteomes" id="UP000335496">
    <property type="component" value="Unassembled WGS sequence"/>
</dbReference>
<keyword evidence="2" id="KW-0328">Glycosyltransferase</keyword>
<dbReference type="Pfam" id="PF00535">
    <property type="entry name" value="Glycos_transf_2"/>
    <property type="match status" value="1"/>
</dbReference>
<reference evidence="7 8" key="1">
    <citation type="submission" date="2018-06" db="EMBL/GenBank/DDBJ databases">
        <authorList>
            <consortium name="Pathogen Informatics"/>
            <person name="Doyle S."/>
        </authorList>
    </citation>
    <scope>NUCLEOTIDE SEQUENCE [LARGE SCALE GENOMIC DNA]</scope>
    <source>
        <strain evidence="7 8">NCTC11155</strain>
    </source>
</reference>
<evidence type="ECO:0000313" key="5">
    <source>
        <dbReference type="EMBL" id="KAA5273883.1"/>
    </source>
</evidence>
<evidence type="ECO:0000313" key="7">
    <source>
        <dbReference type="EMBL" id="SUV29710.1"/>
    </source>
</evidence>
<reference evidence="6 9" key="3">
    <citation type="journal article" date="2019" name="Science, e1252229">
        <title>Invertible promoters mediate bacterial phase variation, antibiotic resistance, and host adaptation in the gut.</title>
        <authorList>
            <person name="Jiang X."/>
            <person name="Hall A.B."/>
            <person name="Arthur T.D."/>
            <person name="Plichta D.R."/>
            <person name="Covington C.T."/>
            <person name="Poyet M."/>
            <person name="Crothers J."/>
            <person name="Moses P.L."/>
            <person name="Tolonen A.C."/>
            <person name="Vlamakis H."/>
            <person name="Alm E.J."/>
            <person name="Xavier R.J."/>
        </authorList>
    </citation>
    <scope>NUCLEOTIDE SEQUENCE [LARGE SCALE GENOMIC DNA]</scope>
    <source>
        <strain evidence="9">bj_0095</strain>
        <strain evidence="6">Bj_0095</strain>
    </source>
</reference>
<dbReference type="GeneID" id="93071597"/>
<accession>A0A380YP32</accession>
<feature type="domain" description="Glycosyltransferase 2-like" evidence="4">
    <location>
        <begin position="7"/>
        <end position="67"/>
    </location>
</feature>
<evidence type="ECO:0000313" key="8">
    <source>
        <dbReference type="Proteomes" id="UP000254424"/>
    </source>
</evidence>
<dbReference type="OrthoDB" id="9771846at2"/>
<organism evidence="7 8">
    <name type="scientific">Bacteroides eggerthii</name>
    <dbReference type="NCBI Taxonomy" id="28111"/>
    <lineage>
        <taxon>Bacteria</taxon>
        <taxon>Pseudomonadati</taxon>
        <taxon>Bacteroidota</taxon>
        <taxon>Bacteroidia</taxon>
        <taxon>Bacteroidales</taxon>
        <taxon>Bacteroidaceae</taxon>
        <taxon>Bacteroides</taxon>
    </lineage>
</organism>
<dbReference type="InterPro" id="IPR029044">
    <property type="entry name" value="Nucleotide-diphossugar_trans"/>
</dbReference>
<reference evidence="5 10" key="2">
    <citation type="journal article" date="2019" name="Nat. Med.">
        <title>A library of human gut bacterial isolates paired with longitudinal multiomics data enables mechanistic microbiome research.</title>
        <authorList>
            <person name="Poyet M."/>
            <person name="Groussin M."/>
            <person name="Gibbons S.M."/>
            <person name="Avila-Pacheco J."/>
            <person name="Jiang X."/>
            <person name="Kearney S.M."/>
            <person name="Perrotta A.R."/>
            <person name="Berdy B."/>
            <person name="Zhao S."/>
            <person name="Lieberman T.D."/>
            <person name="Swanson P.K."/>
            <person name="Smith M."/>
            <person name="Roesemann S."/>
            <person name="Alexander J.E."/>
            <person name="Rich S.A."/>
            <person name="Livny J."/>
            <person name="Vlamakis H."/>
            <person name="Clish C."/>
            <person name="Bullock K."/>
            <person name="Deik A."/>
            <person name="Scott J."/>
            <person name="Pierce K.A."/>
            <person name="Xavier R.J."/>
            <person name="Alm E.J."/>
        </authorList>
    </citation>
    <scope>NUCLEOTIDE SEQUENCE [LARGE SCALE GENOMIC DNA]</scope>
    <source>
        <strain evidence="5 10">BIOML-A1</strain>
    </source>
</reference>
<dbReference type="EMBL" id="VVZX01000011">
    <property type="protein sequence ID" value="KAA5273883.1"/>
    <property type="molecule type" value="Genomic_DNA"/>
</dbReference>